<protein>
    <recommendedName>
        <fullName evidence="4">DUF4398 domain-containing protein</fullName>
    </recommendedName>
</protein>
<evidence type="ECO:0000256" key="1">
    <source>
        <dbReference type="SAM" id="SignalP"/>
    </source>
</evidence>
<keyword evidence="3" id="KW-1185">Reference proteome</keyword>
<dbReference type="RefSeq" id="WP_380941123.1">
    <property type="nucleotide sequence ID" value="NZ_JBHUFC010000006.1"/>
</dbReference>
<feature type="signal peptide" evidence="1">
    <location>
        <begin position="1"/>
        <end position="22"/>
    </location>
</feature>
<sequence length="161" mass="17019">MKYRLFLLPLTLSACASQPVDAPSLLPRAIETRGDAPAAQQDESVRPDPTLDARIAEQVAAFDKAAAAFDASRPALAKRIGAAKGAAEGSERWLDGQQALGELQQLRTAADAAMTDIEALAIGRASAGQLPYPTLDAAIARAQAVIDRQMTEENRLRALLA</sequence>
<comment type="caution">
    <text evidence="2">The sequence shown here is derived from an EMBL/GenBank/DDBJ whole genome shotgun (WGS) entry which is preliminary data.</text>
</comment>
<keyword evidence="1" id="KW-0732">Signal</keyword>
<accession>A0ABW4NF73</accession>
<proteinExistence type="predicted"/>
<dbReference type="Proteomes" id="UP001597283">
    <property type="component" value="Unassembled WGS sequence"/>
</dbReference>
<name>A0ABW4NF73_9SPHN</name>
<evidence type="ECO:0008006" key="4">
    <source>
        <dbReference type="Google" id="ProtNLM"/>
    </source>
</evidence>
<dbReference type="EMBL" id="JBHUFC010000006">
    <property type="protein sequence ID" value="MFD1788742.1"/>
    <property type="molecule type" value="Genomic_DNA"/>
</dbReference>
<feature type="chain" id="PRO_5046912414" description="DUF4398 domain-containing protein" evidence="1">
    <location>
        <begin position="23"/>
        <end position="161"/>
    </location>
</feature>
<reference evidence="3" key="1">
    <citation type="journal article" date="2019" name="Int. J. Syst. Evol. Microbiol.">
        <title>The Global Catalogue of Microorganisms (GCM) 10K type strain sequencing project: providing services to taxonomists for standard genome sequencing and annotation.</title>
        <authorList>
            <consortium name="The Broad Institute Genomics Platform"/>
            <consortium name="The Broad Institute Genome Sequencing Center for Infectious Disease"/>
            <person name="Wu L."/>
            <person name="Ma J."/>
        </authorList>
    </citation>
    <scope>NUCLEOTIDE SEQUENCE [LARGE SCALE GENOMIC DNA]</scope>
    <source>
        <strain evidence="3">Q85</strain>
    </source>
</reference>
<evidence type="ECO:0000313" key="3">
    <source>
        <dbReference type="Proteomes" id="UP001597283"/>
    </source>
</evidence>
<gene>
    <name evidence="2" type="ORF">ACFSC3_14330</name>
</gene>
<evidence type="ECO:0000313" key="2">
    <source>
        <dbReference type="EMBL" id="MFD1788742.1"/>
    </source>
</evidence>
<organism evidence="2 3">
    <name type="scientific">Sphingomonas floccifaciens</name>
    <dbReference type="NCBI Taxonomy" id="1844115"/>
    <lineage>
        <taxon>Bacteria</taxon>
        <taxon>Pseudomonadati</taxon>
        <taxon>Pseudomonadota</taxon>
        <taxon>Alphaproteobacteria</taxon>
        <taxon>Sphingomonadales</taxon>
        <taxon>Sphingomonadaceae</taxon>
        <taxon>Sphingomonas</taxon>
    </lineage>
</organism>
<dbReference type="PROSITE" id="PS51257">
    <property type="entry name" value="PROKAR_LIPOPROTEIN"/>
    <property type="match status" value="1"/>
</dbReference>